<keyword evidence="1" id="KW-0732">Signal</keyword>
<protein>
    <submittedName>
        <fullName evidence="2">Uncharacterized protein</fullName>
    </submittedName>
</protein>
<dbReference type="STRING" id="556484.B7FU92"/>
<organism evidence="2 3">
    <name type="scientific">Phaeodactylum tricornutum (strain CCAP 1055/1)</name>
    <dbReference type="NCBI Taxonomy" id="556484"/>
    <lineage>
        <taxon>Eukaryota</taxon>
        <taxon>Sar</taxon>
        <taxon>Stramenopiles</taxon>
        <taxon>Ochrophyta</taxon>
        <taxon>Bacillariophyta</taxon>
        <taxon>Bacillariophyceae</taxon>
        <taxon>Bacillariophycidae</taxon>
        <taxon>Naviculales</taxon>
        <taxon>Phaeodactylaceae</taxon>
        <taxon>Phaeodactylum</taxon>
    </lineage>
</organism>
<dbReference type="InParanoid" id="B7FU92"/>
<sequence length="207" mass="22431">MKTAFPLTLAIAIGSATAFAPSQKAFVASSTSLAAENTRKEFLTQAALLTGGFLFSPSQAMAAKYGSFGAGSPEVLDPTTAEIDTDILASSAVQGALKKVEGYRSIVKDMQKALESDGQANLRPIIIKNLDFAKIRDTMNTLNTAFEEDTQRGTDRLIRVILQDITELEQANLQKDGIPRSPRRLENLQGKLVKLDLAFEDYLAFAK</sequence>
<dbReference type="GeneID" id="7197708"/>
<dbReference type="AlphaFoldDB" id="B7FU92"/>
<proteinExistence type="predicted"/>
<feature type="signal peptide" evidence="1">
    <location>
        <begin position="1"/>
        <end position="18"/>
    </location>
</feature>
<dbReference type="Proteomes" id="UP000000759">
    <property type="component" value="Chromosome 4"/>
</dbReference>
<keyword evidence="3" id="KW-1185">Reference proteome</keyword>
<evidence type="ECO:0000313" key="2">
    <source>
        <dbReference type="EMBL" id="EEC49945.1"/>
    </source>
</evidence>
<evidence type="ECO:0000256" key="1">
    <source>
        <dbReference type="SAM" id="SignalP"/>
    </source>
</evidence>
<dbReference type="eggNOG" id="ENOG502S41X">
    <property type="taxonomic scope" value="Eukaryota"/>
</dbReference>
<dbReference type="PaxDb" id="2850-Phatr33928"/>
<accession>B7FU92</accession>
<dbReference type="KEGG" id="pti:PHATRDRAFT_33928"/>
<evidence type="ECO:0000313" key="3">
    <source>
        <dbReference type="Proteomes" id="UP000000759"/>
    </source>
</evidence>
<gene>
    <name evidence="2" type="ORF">PHATRDRAFT_33928</name>
</gene>
<reference evidence="2 3" key="1">
    <citation type="journal article" date="2008" name="Nature">
        <title>The Phaeodactylum genome reveals the evolutionary history of diatom genomes.</title>
        <authorList>
            <person name="Bowler C."/>
            <person name="Allen A.E."/>
            <person name="Badger J.H."/>
            <person name="Grimwood J."/>
            <person name="Jabbari K."/>
            <person name="Kuo A."/>
            <person name="Maheswari U."/>
            <person name="Martens C."/>
            <person name="Maumus F."/>
            <person name="Otillar R.P."/>
            <person name="Rayko E."/>
            <person name="Salamov A."/>
            <person name="Vandepoele K."/>
            <person name="Beszteri B."/>
            <person name="Gruber A."/>
            <person name="Heijde M."/>
            <person name="Katinka M."/>
            <person name="Mock T."/>
            <person name="Valentin K."/>
            <person name="Verret F."/>
            <person name="Berges J.A."/>
            <person name="Brownlee C."/>
            <person name="Cadoret J.P."/>
            <person name="Chiovitti A."/>
            <person name="Choi C.J."/>
            <person name="Coesel S."/>
            <person name="De Martino A."/>
            <person name="Detter J.C."/>
            <person name="Durkin C."/>
            <person name="Falciatore A."/>
            <person name="Fournet J."/>
            <person name="Haruta M."/>
            <person name="Huysman M.J."/>
            <person name="Jenkins B.D."/>
            <person name="Jiroutova K."/>
            <person name="Jorgensen R.E."/>
            <person name="Joubert Y."/>
            <person name="Kaplan A."/>
            <person name="Kroger N."/>
            <person name="Kroth P.G."/>
            <person name="La Roche J."/>
            <person name="Lindquist E."/>
            <person name="Lommer M."/>
            <person name="Martin-Jezequel V."/>
            <person name="Lopez P.J."/>
            <person name="Lucas S."/>
            <person name="Mangogna M."/>
            <person name="McGinnis K."/>
            <person name="Medlin L.K."/>
            <person name="Montsant A."/>
            <person name="Oudot-Le Secq M.P."/>
            <person name="Napoli C."/>
            <person name="Obornik M."/>
            <person name="Parker M.S."/>
            <person name="Petit J.L."/>
            <person name="Porcel B.M."/>
            <person name="Poulsen N."/>
            <person name="Robison M."/>
            <person name="Rychlewski L."/>
            <person name="Rynearson T.A."/>
            <person name="Schmutz J."/>
            <person name="Shapiro H."/>
            <person name="Siaut M."/>
            <person name="Stanley M."/>
            <person name="Sussman M.R."/>
            <person name="Taylor A.R."/>
            <person name="Vardi A."/>
            <person name="von Dassow P."/>
            <person name="Vyverman W."/>
            <person name="Willis A."/>
            <person name="Wyrwicz L.S."/>
            <person name="Rokhsar D.S."/>
            <person name="Weissenbach J."/>
            <person name="Armbrust E.V."/>
            <person name="Green B.R."/>
            <person name="Van de Peer Y."/>
            <person name="Grigoriev I.V."/>
        </authorList>
    </citation>
    <scope>NUCLEOTIDE SEQUENCE [LARGE SCALE GENOMIC DNA]</scope>
    <source>
        <strain evidence="2 3">CCAP 1055/1</strain>
    </source>
</reference>
<name>B7FU92_PHATC</name>
<feature type="chain" id="PRO_5002855328" evidence="1">
    <location>
        <begin position="19"/>
        <end position="207"/>
    </location>
</feature>
<dbReference type="RefSeq" id="XP_002178280.1">
    <property type="nucleotide sequence ID" value="XM_002178244.1"/>
</dbReference>
<reference evidence="3" key="2">
    <citation type="submission" date="2008-08" db="EMBL/GenBank/DDBJ databases">
        <authorList>
            <consortium name="Diatom Consortium"/>
            <person name="Grigoriev I."/>
            <person name="Grimwood J."/>
            <person name="Kuo A."/>
            <person name="Otillar R.P."/>
            <person name="Salamov A."/>
            <person name="Detter J.C."/>
            <person name="Lindquist E."/>
            <person name="Shapiro H."/>
            <person name="Lucas S."/>
            <person name="Glavina del Rio T."/>
            <person name="Pitluck S."/>
            <person name="Rokhsar D."/>
            <person name="Bowler C."/>
        </authorList>
    </citation>
    <scope>GENOME REANNOTATION</scope>
    <source>
        <strain evidence="3">CCAP 1055/1</strain>
    </source>
</reference>
<dbReference type="OrthoDB" id="188983at2759"/>
<dbReference type="EMBL" id="CM000607">
    <property type="protein sequence ID" value="EEC49945.1"/>
    <property type="molecule type" value="Genomic_DNA"/>
</dbReference>